<evidence type="ECO:0000313" key="5">
    <source>
        <dbReference type="EMBL" id="MDX4956249.1"/>
    </source>
</evidence>
<sequence length="857" mass="94425">MTFSPPDIPQVLRQRKQWLVWRLVKKPDEPKPRKVPFYANGAPRNGEQGTAEDLAQLTTFDAAVHAVRERGYTGLGFAPIANGGIVALDFDGCVSGGQITDARIEALISDTYAEFSPSGTGLRAFYLGAMASRKDNAHKSKRVGGQAGAARLDGLFDIEFFGHNGFVTVTGEATPDTQLWGLQDTVAPLSQGVQQLYAQRFGDTGPLPNPGAVALAGEANLAALGPEKLGWTMDQAREYLFDCKASVSRAEWLNALMALHHEFDGSEDALDLADEWSATGDSYAGRKDVEGRWDSFGRDRGGAPITGRWLLSWRRDQMAASNDERMRGALAEMQRLLKEAPDMLTLQTRVMPDVSRLLLEFPILEIEAYSLVAGRAKEFGLAINKTEFKKLIKVERPPAAAAVAPLTEFGNTERMLARYGDSLMFCPDTATWYVWTGVYWRTAMGGNTEVAHYAKETIKDLPSEAASHADPGEFFAFCSLSQRAAMVAAMVKLAESDPRVCVPSSELDKHRHLLGVKNGVVDLRTGALLPASPDLRITLSAGCEYNPGAKCPLFEQTLRDVFFDDLEMVEYVARTFGYALQGQPREDMMFIAFGNGANGKSTIFNAVRKVFGGYARSADAASFISDAMGGNAGGPREDLLRLRGARFVYVNEPDEGGELREGAVKAMTGGDAITARGIQAKHSIEIEPTWTVYMPTNHKPIIKGTDNGIWRRMGLLPFERDFRNDPHIVKDDQRREKLEAELPGILALIVRAGMRYRQSGLNPPAKVLAASADYRKDMDLLGEWIEECCEIDENLHTKVSDLWESWETYARRRGLVRFISSSKALGRRLDSRFPSDKGSKGVRIRRGIGLRDIADVF</sequence>
<evidence type="ECO:0000256" key="3">
    <source>
        <dbReference type="ARBA" id="ARBA00022840"/>
    </source>
</evidence>
<dbReference type="Gene3D" id="3.40.50.300">
    <property type="entry name" value="P-loop containing nucleotide triphosphate hydrolases"/>
    <property type="match status" value="1"/>
</dbReference>
<keyword evidence="2" id="KW-0378">Hydrolase</keyword>
<proteinExistence type="predicted"/>
<keyword evidence="1" id="KW-0547">Nucleotide-binding</keyword>
<dbReference type="GO" id="GO:0005524">
    <property type="term" value="F:ATP binding"/>
    <property type="evidence" value="ECO:0007669"/>
    <property type="project" value="UniProtKB-KW"/>
</dbReference>
<dbReference type="EMBL" id="JAWWMZ010000010">
    <property type="protein sequence ID" value="MDX4956249.1"/>
    <property type="molecule type" value="Genomic_DNA"/>
</dbReference>
<dbReference type="InterPro" id="IPR014819">
    <property type="entry name" value="PriCT_2"/>
</dbReference>
<dbReference type="PROSITE" id="PS51206">
    <property type="entry name" value="SF3_HELICASE_1"/>
    <property type="match status" value="1"/>
</dbReference>
<keyword evidence="3" id="KW-0067">ATP-binding</keyword>
<evidence type="ECO:0000256" key="1">
    <source>
        <dbReference type="ARBA" id="ARBA00022741"/>
    </source>
</evidence>
<comment type="caution">
    <text evidence="5">The sequence shown here is derived from an EMBL/GenBank/DDBJ whole genome shotgun (WGS) entry which is preliminary data.</text>
</comment>
<dbReference type="RefSeq" id="WP_319075674.1">
    <property type="nucleotide sequence ID" value="NZ_JAWWMZ010000010.1"/>
</dbReference>
<dbReference type="PANTHER" id="PTHR35372:SF2">
    <property type="entry name" value="SF3 HELICASE DOMAIN-CONTAINING PROTEIN"/>
    <property type="match status" value="1"/>
</dbReference>
<dbReference type="InterPro" id="IPR051620">
    <property type="entry name" value="ORF904-like_C"/>
</dbReference>
<dbReference type="InterPro" id="IPR014818">
    <property type="entry name" value="Phage/plasmid_primase_P4_C"/>
</dbReference>
<name>A0AAJ2V8W5_DELAC</name>
<accession>A0AAJ2V8W5</accession>
<dbReference type="Pfam" id="PF08707">
    <property type="entry name" value="PriCT_2"/>
    <property type="match status" value="1"/>
</dbReference>
<evidence type="ECO:0000313" key="6">
    <source>
        <dbReference type="Proteomes" id="UP001287445"/>
    </source>
</evidence>
<dbReference type="NCBIfam" id="TIGR01613">
    <property type="entry name" value="primase_Cterm"/>
    <property type="match status" value="1"/>
</dbReference>
<dbReference type="AlphaFoldDB" id="A0AAJ2V8W5"/>
<dbReference type="InterPro" id="IPR027417">
    <property type="entry name" value="P-loop_NTPase"/>
</dbReference>
<dbReference type="PANTHER" id="PTHR35372">
    <property type="entry name" value="ATP BINDING PROTEIN-RELATED"/>
    <property type="match status" value="1"/>
</dbReference>
<dbReference type="GO" id="GO:0016817">
    <property type="term" value="F:hydrolase activity, acting on acid anhydrides"/>
    <property type="evidence" value="ECO:0007669"/>
    <property type="project" value="InterPro"/>
</dbReference>
<gene>
    <name evidence="5" type="ORF">SGN30_22775</name>
</gene>
<organism evidence="5 6">
    <name type="scientific">Delftia acidovorans</name>
    <name type="common">Pseudomonas acidovorans</name>
    <name type="synonym">Comamonas acidovorans</name>
    <dbReference type="NCBI Taxonomy" id="80866"/>
    <lineage>
        <taxon>Bacteria</taxon>
        <taxon>Pseudomonadati</taxon>
        <taxon>Pseudomonadota</taxon>
        <taxon>Betaproteobacteria</taxon>
        <taxon>Burkholderiales</taxon>
        <taxon>Comamonadaceae</taxon>
        <taxon>Delftia</taxon>
    </lineage>
</organism>
<feature type="domain" description="SF3 helicase" evidence="4">
    <location>
        <begin position="567"/>
        <end position="731"/>
    </location>
</feature>
<dbReference type="Proteomes" id="UP001287445">
    <property type="component" value="Unassembled WGS sequence"/>
</dbReference>
<protein>
    <submittedName>
        <fullName evidence="5">Phage/plasmid primase, P4 family</fullName>
    </submittedName>
</protein>
<evidence type="ECO:0000256" key="2">
    <source>
        <dbReference type="ARBA" id="ARBA00022801"/>
    </source>
</evidence>
<dbReference type="InterPro" id="IPR006500">
    <property type="entry name" value="Helicase_put_C_phage/plasmid"/>
</dbReference>
<dbReference type="Pfam" id="PF08706">
    <property type="entry name" value="D5_N"/>
    <property type="match status" value="1"/>
</dbReference>
<reference evidence="5" key="1">
    <citation type="submission" date="2023-11" db="EMBL/GenBank/DDBJ databases">
        <title>Identification and selenium tolerance of Delftia acidovorans R3-25.</title>
        <authorList>
            <person name="Zhang S."/>
            <person name="Liu Y."/>
            <person name="Guo Y."/>
        </authorList>
    </citation>
    <scope>NUCLEOTIDE SEQUENCE</scope>
    <source>
        <strain evidence="5">R3-25</strain>
    </source>
</reference>
<dbReference type="InterPro" id="IPR014015">
    <property type="entry name" value="Helicase_SF3_DNA-vir"/>
</dbReference>
<evidence type="ECO:0000259" key="4">
    <source>
        <dbReference type="PROSITE" id="PS51206"/>
    </source>
</evidence>
<dbReference type="SMART" id="SM00885">
    <property type="entry name" value="D5_N"/>
    <property type="match status" value="1"/>
</dbReference>